<evidence type="ECO:0000313" key="11">
    <source>
        <dbReference type="Proteomes" id="UP000270094"/>
    </source>
</evidence>
<accession>A0A3P7JED4</accession>
<feature type="region of interest" description="Disordered" evidence="8">
    <location>
        <begin position="316"/>
        <end position="418"/>
    </location>
</feature>
<sequence length="519" mass="61297">MSLILILVSIIHIDWISFTSLLARTYPLTNRWDTRIILLFSVVITLSDYNALFGERSQELGDNCSVVENDYLADNRMFGLLKGVNLWKSHHLNVFNDTVVGVATRLPYSIQAKVLNVNYIRFGVFVAGILLFLFARRLVRNAWNLYCSLGPRSIGRSHNDLVTAPIHKILAWIISRRKKLFPPKRRLLTMEEYQKEGQETTRRELERLRQYCRSPDADVWSITSKVRDPRRFARFIDGKEQHVLEEEEDLYESDAEYLDRDDDEEEDGQETTRRELERLRQYCRSPDADVWSITSKVRDPRRFARFIDGKEQHVLEEEEDLYESDAEYLDRDDDEEEDVEEGHDDGNKGNPTSREIYDEDGNEWEEEVIIRRTPRSRPENYVVMKNDDDEEEDVEEDYDDRIKRNSTSREIYDEDGNEWEEEVIVRRTPRSRPENYVVLKKSSSKRSNPFPQNGSRLATPQASSPYYRDSPRQNSARFVSPVSLNKRYQARRNREDLEYDSSFARNYKQRQELAKPVQG</sequence>
<dbReference type="AlphaFoldDB" id="A0A3P7JED4"/>
<keyword evidence="6 9" id="KW-0472">Membrane</keyword>
<keyword evidence="7" id="KW-0539">Nucleus</keyword>
<dbReference type="PANTHER" id="PTHR13598:SF1">
    <property type="entry name" value="AT07567P-RELATED"/>
    <property type="match status" value="1"/>
</dbReference>
<evidence type="ECO:0000256" key="1">
    <source>
        <dbReference type="ARBA" id="ARBA00004575"/>
    </source>
</evidence>
<evidence type="ECO:0000313" key="10">
    <source>
        <dbReference type="EMBL" id="VDM79063.1"/>
    </source>
</evidence>
<keyword evidence="3 9" id="KW-0812">Transmembrane</keyword>
<keyword evidence="4" id="KW-0732">Signal</keyword>
<feature type="region of interest" description="Disordered" evidence="8">
    <location>
        <begin position="430"/>
        <end position="494"/>
    </location>
</feature>
<dbReference type="InterPro" id="IPR019358">
    <property type="entry name" value="NEMP_fam"/>
</dbReference>
<keyword evidence="11" id="KW-1185">Reference proteome</keyword>
<evidence type="ECO:0000256" key="8">
    <source>
        <dbReference type="SAM" id="MobiDB-lite"/>
    </source>
</evidence>
<evidence type="ECO:0000256" key="4">
    <source>
        <dbReference type="ARBA" id="ARBA00022729"/>
    </source>
</evidence>
<protein>
    <submittedName>
        <fullName evidence="10">Uncharacterized protein</fullName>
    </submittedName>
</protein>
<evidence type="ECO:0000256" key="3">
    <source>
        <dbReference type="ARBA" id="ARBA00022692"/>
    </source>
</evidence>
<feature type="compositionally biased region" description="Acidic residues" evidence="8">
    <location>
        <begin position="357"/>
        <end position="367"/>
    </location>
</feature>
<feature type="region of interest" description="Disordered" evidence="8">
    <location>
        <begin position="246"/>
        <end position="275"/>
    </location>
</feature>
<reference evidence="10 11" key="1">
    <citation type="submission" date="2018-11" db="EMBL/GenBank/DDBJ databases">
        <authorList>
            <consortium name="Pathogen Informatics"/>
        </authorList>
    </citation>
    <scope>NUCLEOTIDE SEQUENCE [LARGE SCALE GENOMIC DNA]</scope>
</reference>
<dbReference type="EMBL" id="UYYB01103851">
    <property type="protein sequence ID" value="VDM79063.1"/>
    <property type="molecule type" value="Genomic_DNA"/>
</dbReference>
<evidence type="ECO:0000256" key="7">
    <source>
        <dbReference type="ARBA" id="ARBA00023242"/>
    </source>
</evidence>
<dbReference type="GO" id="GO:0005637">
    <property type="term" value="C:nuclear inner membrane"/>
    <property type="evidence" value="ECO:0007669"/>
    <property type="project" value="UniProtKB-SubCell"/>
</dbReference>
<dbReference type="Proteomes" id="UP000270094">
    <property type="component" value="Unassembled WGS sequence"/>
</dbReference>
<dbReference type="Pfam" id="PF10225">
    <property type="entry name" value="NEMP"/>
    <property type="match status" value="2"/>
</dbReference>
<evidence type="ECO:0000256" key="2">
    <source>
        <dbReference type="ARBA" id="ARBA00005748"/>
    </source>
</evidence>
<dbReference type="OrthoDB" id="509138at2759"/>
<feature type="compositionally biased region" description="Acidic residues" evidence="8">
    <location>
        <begin position="246"/>
        <end position="269"/>
    </location>
</feature>
<feature type="compositionally biased region" description="Acidic residues" evidence="8">
    <location>
        <begin position="387"/>
        <end position="399"/>
    </location>
</feature>
<comment type="similarity">
    <text evidence="2">Belongs to the NEMP family.</text>
</comment>
<feature type="compositionally biased region" description="Polar residues" evidence="8">
    <location>
        <begin position="445"/>
        <end position="464"/>
    </location>
</feature>
<proteinExistence type="inferred from homology"/>
<evidence type="ECO:0000256" key="6">
    <source>
        <dbReference type="ARBA" id="ARBA00023136"/>
    </source>
</evidence>
<comment type="subcellular location">
    <subcellularLocation>
        <location evidence="1">Nucleus inner membrane</location>
        <topology evidence="1">Multi-pass membrane protein</topology>
        <orientation evidence="1">Nucleoplasmic side</orientation>
    </subcellularLocation>
</comment>
<gene>
    <name evidence="10" type="ORF">SVUK_LOCUS14061</name>
</gene>
<keyword evidence="5 9" id="KW-1133">Transmembrane helix</keyword>
<evidence type="ECO:0000256" key="5">
    <source>
        <dbReference type="ARBA" id="ARBA00022989"/>
    </source>
</evidence>
<dbReference type="PANTHER" id="PTHR13598">
    <property type="entry name" value="AT07567P-RELATED"/>
    <property type="match status" value="1"/>
</dbReference>
<evidence type="ECO:0000256" key="9">
    <source>
        <dbReference type="SAM" id="Phobius"/>
    </source>
</evidence>
<organism evidence="10 11">
    <name type="scientific">Strongylus vulgaris</name>
    <name type="common">Blood worm</name>
    <dbReference type="NCBI Taxonomy" id="40348"/>
    <lineage>
        <taxon>Eukaryota</taxon>
        <taxon>Metazoa</taxon>
        <taxon>Ecdysozoa</taxon>
        <taxon>Nematoda</taxon>
        <taxon>Chromadorea</taxon>
        <taxon>Rhabditida</taxon>
        <taxon>Rhabditina</taxon>
        <taxon>Rhabditomorpha</taxon>
        <taxon>Strongyloidea</taxon>
        <taxon>Strongylidae</taxon>
        <taxon>Strongylus</taxon>
    </lineage>
</organism>
<name>A0A3P7JED4_STRVU</name>
<feature type="compositionally biased region" description="Acidic residues" evidence="8">
    <location>
        <begin position="316"/>
        <end position="343"/>
    </location>
</feature>
<feature type="transmembrane region" description="Helical" evidence="9">
    <location>
        <begin position="119"/>
        <end position="135"/>
    </location>
</feature>
<feature type="transmembrane region" description="Helical" evidence="9">
    <location>
        <begin position="6"/>
        <end position="24"/>
    </location>
</feature>